<dbReference type="InterPro" id="IPR004089">
    <property type="entry name" value="MCPsignal_dom"/>
</dbReference>
<evidence type="ECO:0000256" key="4">
    <source>
        <dbReference type="SAM" id="Phobius"/>
    </source>
</evidence>
<feature type="transmembrane region" description="Helical" evidence="4">
    <location>
        <begin position="21"/>
        <end position="40"/>
    </location>
</feature>
<feature type="transmembrane region" description="Helical" evidence="4">
    <location>
        <begin position="60"/>
        <end position="82"/>
    </location>
</feature>
<keyword evidence="4" id="KW-1133">Transmembrane helix</keyword>
<dbReference type="PROSITE" id="PS50111">
    <property type="entry name" value="CHEMOTAXIS_TRANSDUC_2"/>
    <property type="match status" value="1"/>
</dbReference>
<dbReference type="InterPro" id="IPR051310">
    <property type="entry name" value="MCP_chemotaxis"/>
</dbReference>
<sequence length="422" mass="45873">MRDNNSSLEESLEASRLFKRGILAFLSIAAATGAAVYGGHEAFHRFAENSLGLSDRVVDTLGSMCIVVVAFCVHYAISRLFYRDFLLGSRVAAEHLQQRSRERLACAAELAGRVREVGRVGELTREQLGQLVQITEGAARDIIVQCENLDATMGDLKQMVSQADELSARLTEDTEARMAHNRTVISRLEQYIEERVSESAEDQQRTSRVIGETRALGGLVEVIRHISGQTNLLALNAAIEAARAGEAGRGFAVVATEVRKLSGEVDQAATQIHAGISAMAQSIQSQFEHKLAGTHVDAERTSLQAITAQLEGLAEGIQQAISGEANSVRLICDGAAMLDQAILQVMSSIQFQDITRQQIERIQEGMLRMEDYVQSLVLQLESLESLEACHPREEPLDQLVQGLYASITGGSKAPAGGLVELF</sequence>
<dbReference type="Gene3D" id="1.10.287.950">
    <property type="entry name" value="Methyl-accepting chemotaxis protein"/>
    <property type="match status" value="1"/>
</dbReference>
<protein>
    <submittedName>
        <fullName evidence="6">Methyl-accepting chemotaxis protein</fullName>
    </submittedName>
</protein>
<evidence type="ECO:0000256" key="3">
    <source>
        <dbReference type="PROSITE-ProRule" id="PRU00284"/>
    </source>
</evidence>
<evidence type="ECO:0000256" key="1">
    <source>
        <dbReference type="ARBA" id="ARBA00022500"/>
    </source>
</evidence>
<keyword evidence="1" id="KW-0145">Chemotaxis</keyword>
<dbReference type="PANTHER" id="PTHR43531:SF11">
    <property type="entry name" value="METHYL-ACCEPTING CHEMOTAXIS PROTEIN 3"/>
    <property type="match status" value="1"/>
</dbReference>
<dbReference type="PANTHER" id="PTHR43531">
    <property type="entry name" value="PROTEIN ICFG"/>
    <property type="match status" value="1"/>
</dbReference>
<dbReference type="Pfam" id="PF00015">
    <property type="entry name" value="MCPsignal"/>
    <property type="match status" value="1"/>
</dbReference>
<evidence type="ECO:0000313" key="7">
    <source>
        <dbReference type="Proteomes" id="UP000292136"/>
    </source>
</evidence>
<accession>A0ABY0IPR3</accession>
<comment type="caution">
    <text evidence="6">The sequence shown here is derived from an EMBL/GenBank/DDBJ whole genome shotgun (WGS) entry which is preliminary data.</text>
</comment>
<comment type="similarity">
    <text evidence="2">Belongs to the methyl-accepting chemotaxis (MCP) protein family.</text>
</comment>
<feature type="domain" description="Methyl-accepting transducer" evidence="5">
    <location>
        <begin position="120"/>
        <end position="285"/>
    </location>
</feature>
<keyword evidence="4" id="KW-0812">Transmembrane</keyword>
<evidence type="ECO:0000256" key="2">
    <source>
        <dbReference type="ARBA" id="ARBA00029447"/>
    </source>
</evidence>
<gene>
    <name evidence="6" type="ORF">EV678_0353</name>
</gene>
<name>A0ABY0IPR3_9RHOO</name>
<evidence type="ECO:0000259" key="5">
    <source>
        <dbReference type="PROSITE" id="PS50111"/>
    </source>
</evidence>
<keyword evidence="7" id="KW-1185">Reference proteome</keyword>
<organism evidence="6 7">
    <name type="scientific">Azospira oryzae</name>
    <dbReference type="NCBI Taxonomy" id="146939"/>
    <lineage>
        <taxon>Bacteria</taxon>
        <taxon>Pseudomonadati</taxon>
        <taxon>Pseudomonadota</taxon>
        <taxon>Betaproteobacteria</taxon>
        <taxon>Rhodocyclales</taxon>
        <taxon>Rhodocyclaceae</taxon>
        <taxon>Azospira</taxon>
    </lineage>
</organism>
<dbReference type="Proteomes" id="UP000292136">
    <property type="component" value="Unassembled WGS sequence"/>
</dbReference>
<keyword evidence="4" id="KW-0472">Membrane</keyword>
<evidence type="ECO:0000313" key="6">
    <source>
        <dbReference type="EMBL" id="RZT89563.1"/>
    </source>
</evidence>
<dbReference type="SMART" id="SM00283">
    <property type="entry name" value="MA"/>
    <property type="match status" value="1"/>
</dbReference>
<dbReference type="EMBL" id="SHKM01000001">
    <property type="protein sequence ID" value="RZT89563.1"/>
    <property type="molecule type" value="Genomic_DNA"/>
</dbReference>
<keyword evidence="3" id="KW-0807">Transducer</keyword>
<proteinExistence type="inferred from homology"/>
<reference evidence="6 7" key="1">
    <citation type="submission" date="2019-02" db="EMBL/GenBank/DDBJ databases">
        <title>Genomic Encyclopedia of Type Strains, Phase IV (KMG-IV): sequencing the most valuable type-strain genomes for metagenomic binning, comparative biology and taxonomic classification.</title>
        <authorList>
            <person name="Goeker M."/>
        </authorList>
    </citation>
    <scope>NUCLEOTIDE SEQUENCE [LARGE SCALE GENOMIC DNA]</scope>
    <source>
        <strain evidence="6 7">DSM 21223</strain>
    </source>
</reference>
<dbReference type="SUPFAM" id="SSF58104">
    <property type="entry name" value="Methyl-accepting chemotaxis protein (MCP) signaling domain"/>
    <property type="match status" value="1"/>
</dbReference>